<reference evidence="4" key="1">
    <citation type="submission" date="2022-01" db="EMBL/GenBank/DDBJ databases">
        <authorList>
            <person name="King R."/>
        </authorList>
    </citation>
    <scope>NUCLEOTIDE SEQUENCE</scope>
</reference>
<evidence type="ECO:0000313" key="5">
    <source>
        <dbReference type="Proteomes" id="UP001153636"/>
    </source>
</evidence>
<feature type="compositionally biased region" description="Basic and acidic residues" evidence="2">
    <location>
        <begin position="874"/>
        <end position="885"/>
    </location>
</feature>
<feature type="compositionally biased region" description="Acidic residues" evidence="2">
    <location>
        <begin position="935"/>
        <end position="960"/>
    </location>
</feature>
<dbReference type="InterPro" id="IPR013087">
    <property type="entry name" value="Znf_C2H2_type"/>
</dbReference>
<dbReference type="OrthoDB" id="71500at2759"/>
<feature type="compositionally biased region" description="Low complexity" evidence="2">
    <location>
        <begin position="720"/>
        <end position="734"/>
    </location>
</feature>
<feature type="domain" description="C2H2-type" evidence="3">
    <location>
        <begin position="1279"/>
        <end position="1301"/>
    </location>
</feature>
<sequence>MEQVRLLVQEQGREARNLLAFNISAANEEFRNKVARKPPCSPRHPESASTVQNSKAPSLRSRTGARVRSASTGRDKRSELRARYWALLFGNLQRSIAEIYNTVETHESLTECQEVLLVLENYLRDFTALADWYRLKWDYENTPALQRPTSLAWDICKTNLSKTCKSGKSSPNLGSGRNSPNISGKISPIVLRNKTKSSTSCPTSPLPNIDIPIFEGQPLETSLEINKQISEDDKTTKENLNILEENVKVTDENVKINELQQITENIETTQSTIETNTITSVDTISQTDNKLNNTTEEHDVKLEQQVEKKDVGCSNNCSEAVSFAEKGISTIDDSIEKVCSGTQCDNIVCQKPHRRVEHSKKKPDLLKIVDTKSKFNQKSSVKSPSIKSDKSITPKSKSSESTKSTKTYNRKPALEKQNSKEEEKTPEKRAFPIGNTEKASEEKALEDVESKKASLELNFKEQSPKTIIVKNLDSPSEDQRTYDTLRKVGVQSAEKSTCTNDDFPKLPLKRTNVVKVHKDCQTDDNRELDKSKEVEKPKELEKKDKDLKEPDKKFNKTGKINDVKPMKPPTALRAAYSTALTKSASAKGVPPKAKVEIKPSVANVAHPRVLNTNRDTNNPKLHPKPYPIRLSLQQRSSKPEGNVLSRSKTVGDMKNPNYTARPYIKPTSRNDLQKTPLSNHKFLLQKSKTTLTKEHLTKSLSLDEYASSVETLVNQEGRKSSNVTNSSNSIGSSSETLNNENVKEAPADGWLTVKCRSRFKNGGKGRRSDTALSWTTRFHQVSATASLPALALLPETTDSTKPAKPQKSIDKSVKENINTLKSLKNNSEHNKSENNRNLLKRSNTTLSHVSVSKPSNGKNNTIQEKNKMNMQIKRTTERETKKIADVDSETDDEMKIKDFQDELATEEEHRKKAKQLSEEEDRLTKEIEHLQGLEIEVDTETDGTETDGDELQGDNDDDVDTNLTIVQDDEEMSLEARYEPMLAEMSWSERIDTLAALEALTARHPGRAQELHQKLSNPARRRSLAETVRKYQAKQARAQQRRQDLQHEKAQKLQALLARVEDVKAAKLQLIEEKRRRMELRLQKAAQNRKRHIKDIVKKAHDEEEKLKEIAFINELEAQNKRHDYLQSCREQRGRIQGIQEDRRKRQEEKAAKEAAVEERRKALERERLERLDRLQDERRQRDERVGQQQQQRERERQELAREKARDREERLSALHEKQLASTQELQKRIEQKHEDTKRRHDENMEQIRQKALELSIHKCQNEDNQAPNMVPYPTQKMCSVCNVLIKSEVYLMSHLRGRMHQEAVKQANLSPGDIEQYNVMQIIEAPAEKEDPKVVAAKERGKSYRKRCKKIRQRMAMRGAEYETGYKPNITDGTNKRSLNRSINTIGSITNQASQGLSPACSSQLDRILNELTRLLNKGAKNDLVMFQTVGGFAVLGKLLALGQDGNTSISNKTLIICCNLWQIACKGPHGKNNCEYVILSNRLSPVIDLLNMKLSDLDDSEDDLPAEPLCTALMQLLATVLQNTPKECPHTRIHDIVSFSVCVGVVEQLARCCLSVRGPVHDIPNACAFLLAALEFLAALADHAPEDSDATHLVSTLHATELLGCVSMLYGSLLPPDSTPRVEGQQPPSIPTPCLALASVTFKLLRRVAELDIKKFQEVLGAEGISLQFRHISSHLLWCCASPTIPKTHGKEDAVCELAYEELLHQVITVTGYFAVENNDNQMLLISGQPPSVLQQLSSLPFPYFSVELLSNILYPTLLACCSGNEQTMSILKQELSYSILEEFRNSEAGRQHRLVKLLSKSSMK</sequence>
<dbReference type="Pfam" id="PF12874">
    <property type="entry name" value="zf-met"/>
    <property type="match status" value="1"/>
</dbReference>
<dbReference type="Pfam" id="PF16501">
    <property type="entry name" value="SCAPER_N"/>
    <property type="match status" value="1"/>
</dbReference>
<keyword evidence="1" id="KW-0175">Coiled coil</keyword>
<dbReference type="SUPFAM" id="SSF57667">
    <property type="entry name" value="beta-beta-alpha zinc fingers"/>
    <property type="match status" value="1"/>
</dbReference>
<proteinExistence type="predicted"/>
<keyword evidence="5" id="KW-1185">Reference proteome</keyword>
<feature type="region of interest" description="Disordered" evidence="2">
    <location>
        <begin position="633"/>
        <end position="674"/>
    </location>
</feature>
<organism evidence="4 5">
    <name type="scientific">Psylliodes chrysocephalus</name>
    <dbReference type="NCBI Taxonomy" id="3402493"/>
    <lineage>
        <taxon>Eukaryota</taxon>
        <taxon>Metazoa</taxon>
        <taxon>Ecdysozoa</taxon>
        <taxon>Arthropoda</taxon>
        <taxon>Hexapoda</taxon>
        <taxon>Insecta</taxon>
        <taxon>Pterygota</taxon>
        <taxon>Neoptera</taxon>
        <taxon>Endopterygota</taxon>
        <taxon>Coleoptera</taxon>
        <taxon>Polyphaga</taxon>
        <taxon>Cucujiformia</taxon>
        <taxon>Chrysomeloidea</taxon>
        <taxon>Chrysomelidae</taxon>
        <taxon>Galerucinae</taxon>
        <taxon>Alticini</taxon>
        <taxon>Psylliodes</taxon>
    </lineage>
</organism>
<feature type="compositionally biased region" description="Polar residues" evidence="2">
    <location>
        <begin position="376"/>
        <end position="386"/>
    </location>
</feature>
<dbReference type="InterPro" id="IPR032446">
    <property type="entry name" value="SCAPER_N"/>
</dbReference>
<feature type="region of interest" description="Disordered" evidence="2">
    <location>
        <begin position="821"/>
        <end position="889"/>
    </location>
</feature>
<feature type="region of interest" description="Disordered" evidence="2">
    <location>
        <begin position="1179"/>
        <end position="1225"/>
    </location>
</feature>
<feature type="region of interest" description="Disordered" evidence="2">
    <location>
        <begin position="34"/>
        <end position="74"/>
    </location>
</feature>
<accession>A0A9P0CG50</accession>
<feature type="coiled-coil region" evidence="1">
    <location>
        <begin position="1021"/>
        <end position="1095"/>
    </location>
</feature>
<feature type="compositionally biased region" description="Basic and acidic residues" evidence="2">
    <location>
        <begin position="518"/>
        <end position="565"/>
    </location>
</feature>
<dbReference type="PANTHER" id="PTHR31434:SF2">
    <property type="entry name" value="S PHASE CYCLIN A-ASSOCIATED PROTEIN IN THE ENDOPLASMIC RETICULUM"/>
    <property type="match status" value="1"/>
</dbReference>
<name>A0A9P0CG50_9CUCU</name>
<feature type="compositionally biased region" description="Basic and acidic residues" evidence="2">
    <location>
        <begin position="412"/>
        <end position="430"/>
    </location>
</feature>
<feature type="compositionally biased region" description="Basic and acidic residues" evidence="2">
    <location>
        <begin position="438"/>
        <end position="451"/>
    </location>
</feature>
<protein>
    <recommendedName>
        <fullName evidence="3">C2H2-type domain-containing protein</fullName>
    </recommendedName>
</protein>
<evidence type="ECO:0000256" key="2">
    <source>
        <dbReference type="SAM" id="MobiDB-lite"/>
    </source>
</evidence>
<evidence type="ECO:0000256" key="1">
    <source>
        <dbReference type="SAM" id="Coils"/>
    </source>
</evidence>
<gene>
    <name evidence="4" type="ORF">PSYICH_LOCUS1003</name>
</gene>
<feature type="compositionally biased region" description="Polar residues" evidence="2">
    <location>
        <begin position="840"/>
        <end position="873"/>
    </location>
</feature>
<feature type="compositionally biased region" description="Basic and acidic residues" evidence="2">
    <location>
        <begin position="1179"/>
        <end position="1219"/>
    </location>
</feature>
<evidence type="ECO:0000259" key="3">
    <source>
        <dbReference type="PROSITE" id="PS00028"/>
    </source>
</evidence>
<feature type="region of interest" description="Disordered" evidence="2">
    <location>
        <begin position="1137"/>
        <end position="1156"/>
    </location>
</feature>
<dbReference type="Proteomes" id="UP001153636">
    <property type="component" value="Chromosome 1"/>
</dbReference>
<dbReference type="InterPro" id="IPR036236">
    <property type="entry name" value="Znf_C2H2_sf"/>
</dbReference>
<dbReference type="Gene3D" id="3.30.160.60">
    <property type="entry name" value="Classic Zinc Finger"/>
    <property type="match status" value="1"/>
</dbReference>
<feature type="region of interest" description="Disordered" evidence="2">
    <location>
        <begin position="518"/>
        <end position="569"/>
    </location>
</feature>
<dbReference type="PROSITE" id="PS00028">
    <property type="entry name" value="ZINC_FINGER_C2H2_1"/>
    <property type="match status" value="1"/>
</dbReference>
<feature type="region of interest" description="Disordered" evidence="2">
    <location>
        <begin position="715"/>
        <end position="743"/>
    </location>
</feature>
<evidence type="ECO:0000313" key="4">
    <source>
        <dbReference type="EMBL" id="CAH1099463.1"/>
    </source>
</evidence>
<feature type="compositionally biased region" description="Polar residues" evidence="2">
    <location>
        <begin position="47"/>
        <end position="56"/>
    </location>
</feature>
<feature type="region of interest" description="Disordered" evidence="2">
    <location>
        <begin position="927"/>
        <end position="960"/>
    </location>
</feature>
<dbReference type="EMBL" id="OV651813">
    <property type="protein sequence ID" value="CAH1099463.1"/>
    <property type="molecule type" value="Genomic_DNA"/>
</dbReference>
<feature type="region of interest" description="Disordered" evidence="2">
    <location>
        <begin position="376"/>
        <end position="451"/>
    </location>
</feature>
<dbReference type="PANTHER" id="PTHR31434">
    <property type="entry name" value="S PHASE CYCLIN A-ASSOCIATED PROTEIN IN THE ENDOPLASMIC RETICULUM"/>
    <property type="match status" value="1"/>
</dbReference>
<feature type="compositionally biased region" description="Basic and acidic residues" evidence="2">
    <location>
        <begin position="387"/>
        <end position="400"/>
    </location>
</feature>